<organism evidence="1 2">
    <name type="scientific">Streptomyces microflavus</name>
    <name type="common">Streptomyces lipmanii</name>
    <dbReference type="NCBI Taxonomy" id="1919"/>
    <lineage>
        <taxon>Bacteria</taxon>
        <taxon>Bacillati</taxon>
        <taxon>Actinomycetota</taxon>
        <taxon>Actinomycetes</taxon>
        <taxon>Kitasatosporales</taxon>
        <taxon>Streptomycetaceae</taxon>
        <taxon>Streptomyces</taxon>
    </lineage>
</organism>
<accession>A0A7J0CU34</accession>
<dbReference type="EMBL" id="BLWD01000001">
    <property type="protein sequence ID" value="GFN05484.1"/>
    <property type="molecule type" value="Genomic_DNA"/>
</dbReference>
<proteinExistence type="predicted"/>
<reference evidence="1 2" key="1">
    <citation type="submission" date="2020-05" db="EMBL/GenBank/DDBJ databases">
        <title>Whole genome shotgun sequence of Streptomyces microflavus NBRC 13062.</title>
        <authorList>
            <person name="Komaki H."/>
            <person name="Tamura T."/>
        </authorList>
    </citation>
    <scope>NUCLEOTIDE SEQUENCE [LARGE SCALE GENOMIC DNA]</scope>
    <source>
        <strain evidence="1 2">NBRC 13062</strain>
    </source>
</reference>
<evidence type="ECO:0000313" key="1">
    <source>
        <dbReference type="EMBL" id="GFN05484.1"/>
    </source>
</evidence>
<dbReference type="AlphaFoldDB" id="A0A7J0CU34"/>
<evidence type="ECO:0000313" key="2">
    <source>
        <dbReference type="Proteomes" id="UP000498740"/>
    </source>
</evidence>
<comment type="caution">
    <text evidence="1">The sequence shown here is derived from an EMBL/GenBank/DDBJ whole genome shotgun (WGS) entry which is preliminary data.</text>
</comment>
<name>A0A7J0CU34_STRMI</name>
<protein>
    <submittedName>
        <fullName evidence="1">Uncharacterized protein</fullName>
    </submittedName>
</protein>
<gene>
    <name evidence="1" type="ORF">Smic_40400</name>
</gene>
<sequence>MLNRIRHAIARTRVRCFPNGRHRRPLSSSRLLAPLTSSTLADASTVALGRALVGTVHRYPLRGEDVALVRPYLLAWEEQRARTRTVLVAPHLPADAWSGLAGAH</sequence>
<dbReference type="Proteomes" id="UP000498740">
    <property type="component" value="Unassembled WGS sequence"/>
</dbReference>